<name>A0ABR8FF27_9NOST</name>
<reference evidence="1 2" key="1">
    <citation type="journal article" date="2020" name="ISME J.">
        <title>Comparative genomics reveals insights into cyanobacterial evolution and habitat adaptation.</title>
        <authorList>
            <person name="Chen M.Y."/>
            <person name="Teng W.K."/>
            <person name="Zhao L."/>
            <person name="Hu C.X."/>
            <person name="Zhou Y.K."/>
            <person name="Han B.P."/>
            <person name="Song L.R."/>
            <person name="Shu W.S."/>
        </authorList>
    </citation>
    <scope>NUCLEOTIDE SEQUENCE [LARGE SCALE GENOMIC DNA]</scope>
    <source>
        <strain evidence="1 2">FACHB-196</strain>
    </source>
</reference>
<keyword evidence="2" id="KW-1185">Reference proteome</keyword>
<protein>
    <submittedName>
        <fullName evidence="1">Uncharacterized protein</fullName>
    </submittedName>
</protein>
<organism evidence="1 2">
    <name type="scientific">Anabaena lutea FACHB-196</name>
    <dbReference type="NCBI Taxonomy" id="2692881"/>
    <lineage>
        <taxon>Bacteria</taxon>
        <taxon>Bacillati</taxon>
        <taxon>Cyanobacteriota</taxon>
        <taxon>Cyanophyceae</taxon>
        <taxon>Nostocales</taxon>
        <taxon>Nostocaceae</taxon>
        <taxon>Anabaena</taxon>
    </lineage>
</organism>
<evidence type="ECO:0000313" key="1">
    <source>
        <dbReference type="EMBL" id="MBD2568379.1"/>
    </source>
</evidence>
<dbReference type="RefSeq" id="WP_190714479.1">
    <property type="nucleotide sequence ID" value="NZ_JACJST010000008.1"/>
</dbReference>
<comment type="caution">
    <text evidence="1">The sequence shown here is derived from an EMBL/GenBank/DDBJ whole genome shotgun (WGS) entry which is preliminary data.</text>
</comment>
<evidence type="ECO:0000313" key="2">
    <source>
        <dbReference type="Proteomes" id="UP000640531"/>
    </source>
</evidence>
<proteinExistence type="predicted"/>
<sequence>MLLSIEGVYKHGKIELRELPSEISESFIIVTFSKILLLNLDPRDSYGALLYRISPTSPNIPKTAYS</sequence>
<dbReference type="Proteomes" id="UP000640531">
    <property type="component" value="Unassembled WGS sequence"/>
</dbReference>
<gene>
    <name evidence="1" type="ORF">H6G59_10785</name>
</gene>
<dbReference type="EMBL" id="JACJST010000008">
    <property type="protein sequence ID" value="MBD2568379.1"/>
    <property type="molecule type" value="Genomic_DNA"/>
</dbReference>
<accession>A0ABR8FF27</accession>